<keyword evidence="5 7" id="KW-1133">Transmembrane helix</keyword>
<dbReference type="Pfam" id="PF00771">
    <property type="entry name" value="FHIPEP"/>
    <property type="match status" value="1"/>
</dbReference>
<keyword evidence="6 7" id="KW-0472">Membrane</keyword>
<dbReference type="InterPro" id="IPR042196">
    <property type="entry name" value="FHIPEP_4"/>
</dbReference>
<keyword evidence="8" id="KW-0282">Flagellum</keyword>
<dbReference type="PANTHER" id="PTHR30161:SF1">
    <property type="entry name" value="FLAGELLAR BIOSYNTHESIS PROTEIN FLHA-RELATED"/>
    <property type="match status" value="1"/>
</dbReference>
<dbReference type="AlphaFoldDB" id="A0A9D1WD37"/>
<proteinExistence type="inferred from homology"/>
<dbReference type="GO" id="GO:0005886">
    <property type="term" value="C:plasma membrane"/>
    <property type="evidence" value="ECO:0007669"/>
    <property type="project" value="UniProtKB-SubCell"/>
</dbReference>
<dbReference type="NCBIfam" id="TIGR01398">
    <property type="entry name" value="FlhA"/>
    <property type="match status" value="1"/>
</dbReference>
<evidence type="ECO:0000256" key="1">
    <source>
        <dbReference type="ARBA" id="ARBA00004651"/>
    </source>
</evidence>
<dbReference type="InterPro" id="IPR042194">
    <property type="entry name" value="FHIPEP_1"/>
</dbReference>
<evidence type="ECO:0000256" key="4">
    <source>
        <dbReference type="ARBA" id="ARBA00022692"/>
    </source>
</evidence>
<dbReference type="InterPro" id="IPR001712">
    <property type="entry name" value="T3SS_FHIPEP"/>
</dbReference>
<comment type="subcellular location">
    <subcellularLocation>
        <location evidence="1 7">Cell membrane</location>
        <topology evidence="1 7">Multi-pass membrane protein</topology>
    </subcellularLocation>
</comment>
<feature type="transmembrane region" description="Helical" evidence="7">
    <location>
        <begin position="30"/>
        <end position="47"/>
    </location>
</feature>
<dbReference type="InterPro" id="IPR042193">
    <property type="entry name" value="FHIPEP_3"/>
</dbReference>
<keyword evidence="8" id="KW-0969">Cilium</keyword>
<dbReference type="Gene3D" id="3.40.30.60">
    <property type="entry name" value="FHIPEP family, domain 1"/>
    <property type="match status" value="1"/>
</dbReference>
<dbReference type="GO" id="GO:0044780">
    <property type="term" value="P:bacterial-type flagellum assembly"/>
    <property type="evidence" value="ECO:0007669"/>
    <property type="project" value="InterPro"/>
</dbReference>
<keyword evidence="8" id="KW-0966">Cell projection</keyword>
<keyword evidence="4 7" id="KW-0812">Transmembrane</keyword>
<keyword evidence="3 7" id="KW-1003">Cell membrane</keyword>
<feature type="transmembrane region" description="Helical" evidence="7">
    <location>
        <begin position="191"/>
        <end position="213"/>
    </location>
</feature>
<evidence type="ECO:0000256" key="2">
    <source>
        <dbReference type="ARBA" id="ARBA00008835"/>
    </source>
</evidence>
<comment type="caution">
    <text evidence="7">Lacks conserved residue(s) required for the propagation of feature annotation.</text>
</comment>
<feature type="transmembrane region" description="Helical" evidence="7">
    <location>
        <begin position="99"/>
        <end position="122"/>
    </location>
</feature>
<dbReference type="Gene3D" id="1.10.8.540">
    <property type="entry name" value="FHIPEP family, domain 3"/>
    <property type="match status" value="1"/>
</dbReference>
<evidence type="ECO:0000313" key="9">
    <source>
        <dbReference type="Proteomes" id="UP000886829"/>
    </source>
</evidence>
<dbReference type="InterPro" id="IPR025505">
    <property type="entry name" value="FHIPEP_CS"/>
</dbReference>
<dbReference type="PRINTS" id="PR00949">
    <property type="entry name" value="TYPE3IMAPROT"/>
</dbReference>
<dbReference type="Proteomes" id="UP000886829">
    <property type="component" value="Unassembled WGS sequence"/>
</dbReference>
<sequence length="689" mass="74014">MIKLGTPLLVLACLAMVTLPIPPFLLDILFSFNISLSMVVLLVAIYAKRPLDFGSFPTVLLLTTILRLALNVASTRVILLHGQNGTAAAGKVIEAFGQVVMGGSYTVGLIVFAILVIINFVVVTKGAGRISEVSARFTLDAMPGKQMAIDADLNAGLINQDQARERREEIAREADFYGSMDGASKFVKGDAIAGILILFINVIGGIIIGTVFHDLSFSESAQIYTLLSIGDGLVAQIPSLLLSVAAAIIVTRQTGSKREMGQQVVSELFNDARTMFIVAGVLFVMGIVPGMPHVAFLTLAAIAALIGLLIRHKKRIEAEEAAKPVEVPPEPAPDQRELSWDDVSEVDVIGLEVGYRLIPMVDKAQGGELLNRVKGVRKKLSQDLGFLIPPVHIRDNLDLGPNSYRITLMGVTFGEAEIQPDRDMAINPGQVFGRVPGIPTKDPAFGLEAVWIAKQDNDRALGLGYTVVDCSTVVATHLSQILANNCASLIGQEEVQNILDIVSKTQPKLVNGLVPSIVNLGLLTKLLQNLLNEGVPVRDMRTILETLVEYAPKSQDPEVLTAACRIGLRRLIIQDIVGGDLVIPVITLSPDLEKVLHKSLETGGAEGVGIEPGLADRMQKSLYEATANQEMAGEPAILLTSGILRSTLSRFVKNTIPGLRVLSYQEIPDDKQIKIVSVVGNTAAQAQLR</sequence>
<evidence type="ECO:0000256" key="5">
    <source>
        <dbReference type="ARBA" id="ARBA00022989"/>
    </source>
</evidence>
<dbReference type="PANTHER" id="PTHR30161">
    <property type="entry name" value="FLAGELLAR EXPORT PROTEIN, MEMBRANE FLHA SUBUNIT-RELATED"/>
    <property type="match status" value="1"/>
</dbReference>
<feature type="transmembrane region" description="Helical" evidence="7">
    <location>
        <begin position="233"/>
        <end position="251"/>
    </location>
</feature>
<gene>
    <name evidence="7 8" type="primary">flhA</name>
    <name evidence="8" type="ORF">H9850_03940</name>
</gene>
<feature type="transmembrane region" description="Helical" evidence="7">
    <location>
        <begin position="59"/>
        <end position="79"/>
    </location>
</feature>
<reference evidence="8" key="2">
    <citation type="submission" date="2021-04" db="EMBL/GenBank/DDBJ databases">
        <authorList>
            <person name="Gilroy R."/>
        </authorList>
    </citation>
    <scope>NUCLEOTIDE SEQUENCE</scope>
    <source>
        <strain evidence="8">USASDec5-558</strain>
    </source>
</reference>
<dbReference type="PROSITE" id="PS00994">
    <property type="entry name" value="FHIPEP"/>
    <property type="match status" value="1"/>
</dbReference>
<comment type="caution">
    <text evidence="8">The sequence shown here is derived from an EMBL/GenBank/DDBJ whole genome shotgun (WGS) entry which is preliminary data.</text>
</comment>
<keyword evidence="7" id="KW-1005">Bacterial flagellum biogenesis</keyword>
<dbReference type="Gene3D" id="3.40.50.12790">
    <property type="entry name" value="FHIPEP family, domain 4"/>
    <property type="match status" value="1"/>
</dbReference>
<comment type="similarity">
    <text evidence="2 7">Belongs to the FHIPEP (flagella/HR/invasion proteins export pore) family.</text>
</comment>
<keyword evidence="7" id="KW-1006">Bacterial flagellum protein export</keyword>
<name>A0A9D1WD37_9GAMM</name>
<evidence type="ECO:0000256" key="7">
    <source>
        <dbReference type="RuleBase" id="RU364093"/>
    </source>
</evidence>
<evidence type="ECO:0000313" key="8">
    <source>
        <dbReference type="EMBL" id="HIX56608.1"/>
    </source>
</evidence>
<evidence type="ECO:0000256" key="3">
    <source>
        <dbReference type="ARBA" id="ARBA00022475"/>
    </source>
</evidence>
<dbReference type="PIRSF" id="PIRSF005419">
    <property type="entry name" value="FlhA"/>
    <property type="match status" value="1"/>
</dbReference>
<accession>A0A9D1WD37</accession>
<dbReference type="EMBL" id="DXEV01000079">
    <property type="protein sequence ID" value="HIX56608.1"/>
    <property type="molecule type" value="Genomic_DNA"/>
</dbReference>
<reference evidence="8" key="1">
    <citation type="journal article" date="2021" name="PeerJ">
        <title>Extensive microbial diversity within the chicken gut microbiome revealed by metagenomics and culture.</title>
        <authorList>
            <person name="Gilroy R."/>
            <person name="Ravi A."/>
            <person name="Getino M."/>
            <person name="Pursley I."/>
            <person name="Horton D.L."/>
            <person name="Alikhan N.F."/>
            <person name="Baker D."/>
            <person name="Gharbi K."/>
            <person name="Hall N."/>
            <person name="Watson M."/>
            <person name="Adriaenssens E.M."/>
            <person name="Foster-Nyarko E."/>
            <person name="Jarju S."/>
            <person name="Secka A."/>
            <person name="Antonio M."/>
            <person name="Oren A."/>
            <person name="Chaudhuri R.R."/>
            <person name="La Ragione R."/>
            <person name="Hildebrand F."/>
            <person name="Pallen M.J."/>
        </authorList>
    </citation>
    <scope>NUCLEOTIDE SEQUENCE</scope>
    <source>
        <strain evidence="8">USASDec5-558</strain>
    </source>
</reference>
<keyword evidence="7" id="KW-0653">Protein transport</keyword>
<organism evidence="8 9">
    <name type="scientific">Candidatus Anaerobiospirillum pullistercoris</name>
    <dbReference type="NCBI Taxonomy" id="2838452"/>
    <lineage>
        <taxon>Bacteria</taxon>
        <taxon>Pseudomonadati</taxon>
        <taxon>Pseudomonadota</taxon>
        <taxon>Gammaproteobacteria</taxon>
        <taxon>Aeromonadales</taxon>
        <taxon>Succinivibrionaceae</taxon>
        <taxon>Anaerobiospirillum</taxon>
    </lineage>
</organism>
<dbReference type="GO" id="GO:0009306">
    <property type="term" value="P:protein secretion"/>
    <property type="evidence" value="ECO:0007669"/>
    <property type="project" value="InterPro"/>
</dbReference>
<comment type="function">
    <text evidence="7">Required for formation of the rod structure of the flagellar apparatus. Together with FliI and FliH, may constitute the export apparatus of flagellin.</text>
</comment>
<protein>
    <recommendedName>
        <fullName evidence="7">Flagellar biosynthesis protein FlhA</fullName>
    </recommendedName>
</protein>
<dbReference type="InterPro" id="IPR006301">
    <property type="entry name" value="FlhA"/>
</dbReference>
<keyword evidence="7" id="KW-0813">Transport</keyword>
<evidence type="ECO:0000256" key="6">
    <source>
        <dbReference type="ARBA" id="ARBA00023136"/>
    </source>
</evidence>